<evidence type="ECO:0000313" key="2">
    <source>
        <dbReference type="Proteomes" id="UP000004935"/>
    </source>
</evidence>
<reference evidence="1" key="2">
    <citation type="submission" date="2013-11" db="EMBL/GenBank/DDBJ databases">
        <title>Draft genome sequence of Anaerostipes caccae (DSM 14662).</title>
        <authorList>
            <person name="Sudarsanam P."/>
            <person name="Ley R."/>
            <person name="Guruge J."/>
            <person name="Turnbaugh P.J."/>
            <person name="Mahowald M."/>
            <person name="Liep D."/>
            <person name="Gordon J."/>
        </authorList>
    </citation>
    <scope>NUCLEOTIDE SEQUENCE</scope>
    <source>
        <strain evidence="1">DSM 14662</strain>
    </source>
</reference>
<keyword evidence="2" id="KW-1185">Reference proteome</keyword>
<organism evidence="1 2">
    <name type="scientific">Anaerostipes caccae (strain DSM 14662 / CCUG 47493 / JCM 13470 / NCIMB 13811 / L1-92)</name>
    <dbReference type="NCBI Taxonomy" id="411490"/>
    <lineage>
        <taxon>Bacteria</taxon>
        <taxon>Bacillati</taxon>
        <taxon>Bacillota</taxon>
        <taxon>Clostridia</taxon>
        <taxon>Lachnospirales</taxon>
        <taxon>Lachnospiraceae</taxon>
        <taxon>Anaerostipes</taxon>
    </lineage>
</organism>
<dbReference type="HOGENOM" id="CLU_3039782_0_0_9"/>
<sequence>MKIWLCAWHHNMSNYGIHFDPVLDLAVKMAAQKYFEDHIGDREAFRREFGKSWL</sequence>
<dbReference type="Proteomes" id="UP000004935">
    <property type="component" value="Unassembled WGS sequence"/>
</dbReference>
<dbReference type="EMBL" id="ABAX03000005">
    <property type="protein sequence ID" value="EDR98751.1"/>
    <property type="molecule type" value="Genomic_DNA"/>
</dbReference>
<accession>B0MB76</accession>
<evidence type="ECO:0000313" key="1">
    <source>
        <dbReference type="EMBL" id="EDR98751.1"/>
    </source>
</evidence>
<name>B0MB76_ANACD</name>
<comment type="caution">
    <text evidence="1">The sequence shown here is derived from an EMBL/GenBank/DDBJ whole genome shotgun (WGS) entry which is preliminary data.</text>
</comment>
<dbReference type="AlphaFoldDB" id="B0MB76"/>
<reference evidence="1" key="1">
    <citation type="submission" date="2007-11" db="EMBL/GenBank/DDBJ databases">
        <authorList>
            <person name="Fulton L."/>
            <person name="Clifton S."/>
            <person name="Fulton B."/>
            <person name="Xu J."/>
            <person name="Minx P."/>
            <person name="Pepin K.H."/>
            <person name="Johnson M."/>
            <person name="Thiruvilangam P."/>
            <person name="Bhonagiri V."/>
            <person name="Nash W.E."/>
            <person name="Mardis E.R."/>
            <person name="Wilson R.K."/>
        </authorList>
    </citation>
    <scope>NUCLEOTIDE SEQUENCE [LARGE SCALE GENOMIC DNA]</scope>
    <source>
        <strain evidence="1">DSM 14662</strain>
    </source>
</reference>
<gene>
    <name evidence="1" type="ORF">ANACAC_00803</name>
</gene>
<protein>
    <submittedName>
        <fullName evidence="1">Uncharacterized protein</fullName>
    </submittedName>
</protein>
<dbReference type="STRING" id="411490.ANACAC_00803"/>
<proteinExistence type="predicted"/>